<evidence type="ECO:0000256" key="2">
    <source>
        <dbReference type="ARBA" id="ARBA00022747"/>
    </source>
</evidence>
<dbReference type="GO" id="GO:0003677">
    <property type="term" value="F:DNA binding"/>
    <property type="evidence" value="ECO:0007669"/>
    <property type="project" value="UniProtKB-KW"/>
</dbReference>
<dbReference type="PANTHER" id="PTHR30408:SF13">
    <property type="entry name" value="TYPE I RESTRICTION ENZYME HINDI SPECIFICITY SUBUNIT"/>
    <property type="match status" value="1"/>
</dbReference>
<dbReference type="GeneID" id="65097080"/>
<organism evidence="5 6">
    <name type="scientific">Methanospirillum purgamenti</name>
    <dbReference type="NCBI Taxonomy" id="2834276"/>
    <lineage>
        <taxon>Archaea</taxon>
        <taxon>Methanobacteriati</taxon>
        <taxon>Methanobacteriota</taxon>
        <taxon>Stenosarchaea group</taxon>
        <taxon>Methanomicrobia</taxon>
        <taxon>Methanomicrobiales</taxon>
        <taxon>Methanospirillaceae</taxon>
        <taxon>Methanospirillum</taxon>
    </lineage>
</organism>
<dbReference type="SUPFAM" id="SSF116734">
    <property type="entry name" value="DNA methylase specificity domain"/>
    <property type="match status" value="2"/>
</dbReference>
<dbReference type="InterPro" id="IPR052021">
    <property type="entry name" value="Type-I_RS_S_subunit"/>
</dbReference>
<dbReference type="PANTHER" id="PTHR30408">
    <property type="entry name" value="TYPE-1 RESTRICTION ENZYME ECOKI SPECIFICITY PROTEIN"/>
    <property type="match status" value="1"/>
</dbReference>
<evidence type="ECO:0000256" key="3">
    <source>
        <dbReference type="ARBA" id="ARBA00023125"/>
    </source>
</evidence>
<sequence>MSWRKEKLSNICHMKTGKLDSNAAVPDGEFPFFTCAQETYRINIAAYDTEAVLLGGNNAAGIFPLKYYNGPFNAYQRTYILESLDSSKLSTRFLYYALKPALSLFQSASIGAATQYLTKPILENFQISLPSIESQNKIVSILSVYDDLIENNRRRIQLLEEAARLLYQEWFVRLRFPGHEHAKIVDGVPEGWDQQQIRSICPEIRTGVDPASLDPKTPYIGLEHIPRRSISLSSWSNVEEVNSRKYRYQEGDILFGKIRPYFHKVGIAFNSGVTSSDSIILRPISFLYHPFLLMMVSSDGFVSEVSKTMKEGTKMPRADWKFIEQKKISIPPDPLLSAFNTYIEPIISQLKTLSLCNIQLQEARDLLLPRLMNGVIPV</sequence>
<dbReference type="KEGG" id="mrtj:KHC33_07810"/>
<feature type="domain" description="Type I restriction modification DNA specificity" evidence="4">
    <location>
        <begin position="3"/>
        <end position="160"/>
    </location>
</feature>
<dbReference type="EMBL" id="CP075546">
    <property type="protein sequence ID" value="QVV90376.1"/>
    <property type="molecule type" value="Genomic_DNA"/>
</dbReference>
<dbReference type="Pfam" id="PF01420">
    <property type="entry name" value="Methylase_S"/>
    <property type="match status" value="1"/>
</dbReference>
<dbReference type="GO" id="GO:0004519">
    <property type="term" value="F:endonuclease activity"/>
    <property type="evidence" value="ECO:0007669"/>
    <property type="project" value="UniProtKB-KW"/>
</dbReference>
<dbReference type="GO" id="GO:0009307">
    <property type="term" value="P:DNA restriction-modification system"/>
    <property type="evidence" value="ECO:0007669"/>
    <property type="project" value="UniProtKB-KW"/>
</dbReference>
<dbReference type="InterPro" id="IPR044946">
    <property type="entry name" value="Restrct_endonuc_typeI_TRD_sf"/>
</dbReference>
<evidence type="ECO:0000259" key="4">
    <source>
        <dbReference type="Pfam" id="PF01420"/>
    </source>
</evidence>
<dbReference type="REBASE" id="508851">
    <property type="entry name" value="S.Msp273V"/>
</dbReference>
<dbReference type="InterPro" id="IPR000055">
    <property type="entry name" value="Restrct_endonuc_typeI_TRD"/>
</dbReference>
<evidence type="ECO:0000313" key="5">
    <source>
        <dbReference type="EMBL" id="QVV90376.1"/>
    </source>
</evidence>
<keyword evidence="5" id="KW-0255">Endonuclease</keyword>
<evidence type="ECO:0000313" key="6">
    <source>
        <dbReference type="Proteomes" id="UP000680656"/>
    </source>
</evidence>
<evidence type="ECO:0000256" key="1">
    <source>
        <dbReference type="ARBA" id="ARBA00010923"/>
    </source>
</evidence>
<dbReference type="AlphaFoldDB" id="A0A8E7EL29"/>
<reference evidence="5 6" key="1">
    <citation type="submission" date="2021-05" db="EMBL/GenBank/DDBJ databases">
        <title>A novel Methanospirillum isolate from a pyrite-forming mixed culture.</title>
        <authorList>
            <person name="Bunk B."/>
            <person name="Sproer C."/>
            <person name="Spring S."/>
            <person name="Pester M."/>
        </authorList>
    </citation>
    <scope>NUCLEOTIDE SEQUENCE [LARGE SCALE GENOMIC DNA]</scope>
    <source>
        <strain evidence="5 6">J.3.6.1-F.2.7.3</strain>
    </source>
</reference>
<dbReference type="Gene3D" id="3.90.220.20">
    <property type="entry name" value="DNA methylase specificity domains"/>
    <property type="match status" value="2"/>
</dbReference>
<keyword evidence="5" id="KW-0540">Nuclease</keyword>
<proteinExistence type="inferred from homology"/>
<comment type="similarity">
    <text evidence="1">Belongs to the type-I restriction system S methylase family.</text>
</comment>
<dbReference type="Proteomes" id="UP000680656">
    <property type="component" value="Chromosome"/>
</dbReference>
<keyword evidence="2" id="KW-0680">Restriction system</keyword>
<gene>
    <name evidence="5" type="ORF">KHC33_07810</name>
</gene>
<accession>A0A8E7EL29</accession>
<keyword evidence="6" id="KW-1185">Reference proteome</keyword>
<keyword evidence="5" id="KW-0378">Hydrolase</keyword>
<name>A0A8E7EL29_9EURY</name>
<protein>
    <submittedName>
        <fullName evidence="5">Restriction endonuclease subunit S</fullName>
    </submittedName>
</protein>
<dbReference type="RefSeq" id="WP_214421147.1">
    <property type="nucleotide sequence ID" value="NZ_CP075546.1"/>
</dbReference>
<keyword evidence="3" id="KW-0238">DNA-binding</keyword>